<dbReference type="Proteomes" id="UP000002281">
    <property type="component" value="Unplaced"/>
</dbReference>
<dbReference type="AlphaFoldDB" id="A0A9L0SA43"/>
<reference evidence="1" key="1">
    <citation type="journal article" date="2009" name="Science">
        <title>Genome sequence, comparative analysis, and population genetics of the domestic horse.</title>
        <authorList>
            <consortium name="Broad Institute Genome Sequencing Platform"/>
            <consortium name="Broad Institute Whole Genome Assembly Team"/>
            <person name="Wade C.M."/>
            <person name="Giulotto E."/>
            <person name="Sigurdsson S."/>
            <person name="Zoli M."/>
            <person name="Gnerre S."/>
            <person name="Imsland F."/>
            <person name="Lear T.L."/>
            <person name="Adelson D.L."/>
            <person name="Bailey E."/>
            <person name="Bellone R.R."/>
            <person name="Bloecker H."/>
            <person name="Distl O."/>
            <person name="Edgar R.C."/>
            <person name="Garber M."/>
            <person name="Leeb T."/>
            <person name="Mauceli E."/>
            <person name="MacLeod J.N."/>
            <person name="Penedo M.C.T."/>
            <person name="Raison J.M."/>
            <person name="Sharpe T."/>
            <person name="Vogel J."/>
            <person name="Andersson L."/>
            <person name="Antczak D.F."/>
            <person name="Biagi T."/>
            <person name="Binns M.M."/>
            <person name="Chowdhary B.P."/>
            <person name="Coleman S.J."/>
            <person name="Della Valle G."/>
            <person name="Fryc S."/>
            <person name="Guerin G."/>
            <person name="Hasegawa T."/>
            <person name="Hill E.W."/>
            <person name="Jurka J."/>
            <person name="Kiialainen A."/>
            <person name="Lindgren G."/>
            <person name="Liu J."/>
            <person name="Magnani E."/>
            <person name="Mickelson J.R."/>
            <person name="Murray J."/>
            <person name="Nergadze S.G."/>
            <person name="Onofrio R."/>
            <person name="Pedroni S."/>
            <person name="Piras M.F."/>
            <person name="Raudsepp T."/>
            <person name="Rocchi M."/>
            <person name="Roeed K.H."/>
            <person name="Ryder O.A."/>
            <person name="Searle S."/>
            <person name="Skow L."/>
            <person name="Swinburne J.E."/>
            <person name="Syvaenen A.C."/>
            <person name="Tozaki T."/>
            <person name="Valberg S.J."/>
            <person name="Vaudin M."/>
            <person name="White J.R."/>
            <person name="Zody M.C."/>
            <person name="Lander E.S."/>
            <person name="Lindblad-Toh K."/>
        </authorList>
    </citation>
    <scope>NUCLEOTIDE SEQUENCE [LARGE SCALE GENOMIC DNA]</scope>
    <source>
        <strain evidence="1">Thoroughbred</strain>
    </source>
</reference>
<organism evidence="1 2">
    <name type="scientific">Equus caballus</name>
    <name type="common">Horse</name>
    <dbReference type="NCBI Taxonomy" id="9796"/>
    <lineage>
        <taxon>Eukaryota</taxon>
        <taxon>Metazoa</taxon>
        <taxon>Chordata</taxon>
        <taxon>Craniata</taxon>
        <taxon>Vertebrata</taxon>
        <taxon>Euteleostomi</taxon>
        <taxon>Mammalia</taxon>
        <taxon>Eutheria</taxon>
        <taxon>Laurasiatheria</taxon>
        <taxon>Perissodactyla</taxon>
        <taxon>Equidae</taxon>
        <taxon>Equus</taxon>
    </lineage>
</organism>
<protein>
    <recommendedName>
        <fullName evidence="3">Reverse transcriptase domain-containing protein</fullName>
    </recommendedName>
</protein>
<dbReference type="Ensembl" id="ENSECAT00000145058.1">
    <property type="protein sequence ID" value="ENSECAP00000071033.1"/>
    <property type="gene ID" value="ENSECAG00000058272.1"/>
</dbReference>
<keyword evidence="2" id="KW-1185">Reference proteome</keyword>
<reference evidence="1" key="3">
    <citation type="submission" date="2025-09" db="UniProtKB">
        <authorList>
            <consortium name="Ensembl"/>
        </authorList>
    </citation>
    <scope>IDENTIFICATION</scope>
    <source>
        <strain evidence="1">Thoroughbred</strain>
    </source>
</reference>
<dbReference type="GeneTree" id="ENSGT00940000153064"/>
<evidence type="ECO:0000313" key="2">
    <source>
        <dbReference type="Proteomes" id="UP000002281"/>
    </source>
</evidence>
<evidence type="ECO:0008006" key="3">
    <source>
        <dbReference type="Google" id="ProtNLM"/>
    </source>
</evidence>
<name>A0A9L0SA43_HORSE</name>
<sequence>MDIHKKPVPNIILNDEKLEAFPLGSETKQQCPLSLLLFKIMLEDQAGAIRQEKEIKCIQIGKEEIKRSLFSNDIIIHVENVKESTRKFMELRSNFSKVAGYKVNMQRNHIPIYQ</sequence>
<proteinExistence type="predicted"/>
<dbReference type="PANTHER" id="PTHR31635">
    <property type="entry name" value="REVERSE TRANSCRIPTASE DOMAIN-CONTAINING PROTEIN-RELATED"/>
    <property type="match status" value="1"/>
</dbReference>
<reference evidence="1" key="2">
    <citation type="submission" date="2025-08" db="UniProtKB">
        <authorList>
            <consortium name="Ensembl"/>
        </authorList>
    </citation>
    <scope>IDENTIFICATION</scope>
    <source>
        <strain evidence="1">Thoroughbred</strain>
    </source>
</reference>
<accession>A0A9L0SA43</accession>
<evidence type="ECO:0000313" key="1">
    <source>
        <dbReference type="Ensembl" id="ENSECAP00000071033.1"/>
    </source>
</evidence>
<dbReference type="PANTHER" id="PTHR31635:SF196">
    <property type="entry name" value="REVERSE TRANSCRIPTASE DOMAIN-CONTAINING PROTEIN-RELATED"/>
    <property type="match status" value="1"/>
</dbReference>